<dbReference type="HAMAP" id="MF_00375">
    <property type="entry name" value="HemL_aminotrans_3"/>
    <property type="match status" value="1"/>
</dbReference>
<dbReference type="GO" id="GO:0006782">
    <property type="term" value="P:protoporphyrinogen IX biosynthetic process"/>
    <property type="evidence" value="ECO:0007669"/>
    <property type="project" value="UniProtKB-UniRule"/>
</dbReference>
<gene>
    <name evidence="7" type="primary">hemL</name>
    <name evidence="8" type="ordered locus">Trad_1191</name>
</gene>
<comment type="pathway">
    <text evidence="2 7">Porphyrin-containing compound metabolism; protoporphyrin-IX biosynthesis; 5-aminolevulinate from L-glutamyl-tRNA(Glu): step 2/2.</text>
</comment>
<dbReference type="Pfam" id="PF00202">
    <property type="entry name" value="Aminotran_3"/>
    <property type="match status" value="1"/>
</dbReference>
<comment type="subunit">
    <text evidence="7">Homodimer.</text>
</comment>
<dbReference type="GO" id="GO:0005737">
    <property type="term" value="C:cytoplasm"/>
    <property type="evidence" value="ECO:0007669"/>
    <property type="project" value="UniProtKB-SubCell"/>
</dbReference>
<dbReference type="PANTHER" id="PTHR43713:SF3">
    <property type="entry name" value="GLUTAMATE-1-SEMIALDEHYDE 2,1-AMINOMUTASE 1, CHLOROPLASTIC-RELATED"/>
    <property type="match status" value="1"/>
</dbReference>
<dbReference type="GO" id="GO:0042286">
    <property type="term" value="F:glutamate-1-semialdehyde 2,1-aminomutase activity"/>
    <property type="evidence" value="ECO:0007669"/>
    <property type="project" value="UniProtKB-UniRule"/>
</dbReference>
<protein>
    <recommendedName>
        <fullName evidence="7">Glutamate-1-semialdehyde 2,1-aminomutase</fullName>
        <shortName evidence="7">GSA</shortName>
        <ecNumber evidence="7">5.4.3.8</ecNumber>
    </recommendedName>
    <alternativeName>
        <fullName evidence="7">Glutamate-1-semialdehyde aminotransferase</fullName>
        <shortName evidence="7">GSA-AT</shortName>
    </alternativeName>
</protein>
<dbReference type="KEGG" id="tra:Trad_1191"/>
<evidence type="ECO:0000313" key="9">
    <source>
        <dbReference type="Proteomes" id="UP000000379"/>
    </source>
</evidence>
<feature type="modified residue" description="N6-(pyridoxal phosphate)lysine" evidence="7">
    <location>
        <position position="267"/>
    </location>
</feature>
<dbReference type="STRING" id="649638.Trad_1191"/>
<dbReference type="InterPro" id="IPR005814">
    <property type="entry name" value="Aminotrans_3"/>
</dbReference>
<comment type="subcellular location">
    <subcellularLocation>
        <location evidence="7">Cytoplasm</location>
    </subcellularLocation>
</comment>
<dbReference type="InterPro" id="IPR015422">
    <property type="entry name" value="PyrdxlP-dep_Trfase_small"/>
</dbReference>
<evidence type="ECO:0000256" key="3">
    <source>
        <dbReference type="ARBA" id="ARBA00008981"/>
    </source>
</evidence>
<keyword evidence="9" id="KW-1185">Reference proteome</keyword>
<evidence type="ECO:0000256" key="6">
    <source>
        <dbReference type="ARBA" id="ARBA00023244"/>
    </source>
</evidence>
<dbReference type="EC" id="5.4.3.8" evidence="7"/>
<reference evidence="9" key="1">
    <citation type="submission" date="2010-05" db="EMBL/GenBank/DDBJ databases">
        <title>The complete genome of Truepera radiovictris DSM 17093.</title>
        <authorList>
            <consortium name="US DOE Joint Genome Institute (JGI-PGF)"/>
            <person name="Lucas S."/>
            <person name="Copeland A."/>
            <person name="Lapidus A."/>
            <person name="Glavina del Rio T."/>
            <person name="Dalin E."/>
            <person name="Tice H."/>
            <person name="Bruce D."/>
            <person name="Goodwin L."/>
            <person name="Pitluck S."/>
            <person name="Kyrpides N."/>
            <person name="Mavromatis K."/>
            <person name="Ovchinnikova G."/>
            <person name="Munk A.C."/>
            <person name="Detter J.C."/>
            <person name="Han C."/>
            <person name="Tapia R."/>
            <person name="Land M."/>
            <person name="Hauser L."/>
            <person name="Markowitz V."/>
            <person name="Cheng J.-F."/>
            <person name="Hugenholtz P."/>
            <person name="Woyke T."/>
            <person name="Wu D."/>
            <person name="Tindall B."/>
            <person name="Pomrenke H.G."/>
            <person name="Brambilla E."/>
            <person name="Klenk H.-P."/>
            <person name="Eisen J.A."/>
        </authorList>
    </citation>
    <scope>NUCLEOTIDE SEQUENCE [LARGE SCALE GENOMIC DNA]</scope>
    <source>
        <strain evidence="9">DSM 17093 / CIP 108686 / LMG 22925 / RQ-24</strain>
    </source>
</reference>
<dbReference type="eggNOG" id="COG0001">
    <property type="taxonomic scope" value="Bacteria"/>
</dbReference>
<evidence type="ECO:0000256" key="1">
    <source>
        <dbReference type="ARBA" id="ARBA00001933"/>
    </source>
</evidence>
<proteinExistence type="inferred from homology"/>
<dbReference type="InterPro" id="IPR015421">
    <property type="entry name" value="PyrdxlP-dep_Trfase_major"/>
</dbReference>
<dbReference type="GO" id="GO:0030170">
    <property type="term" value="F:pyridoxal phosphate binding"/>
    <property type="evidence" value="ECO:0007669"/>
    <property type="project" value="InterPro"/>
</dbReference>
<accession>D7CW52</accession>
<dbReference type="InterPro" id="IPR004639">
    <property type="entry name" value="4pyrrol_synth_GluAld_NH2Trfase"/>
</dbReference>
<keyword evidence="4 7" id="KW-0663">Pyridoxal phosphate</keyword>
<comment type="catalytic activity">
    <reaction evidence="7">
        <text>(S)-4-amino-5-oxopentanoate = 5-aminolevulinate</text>
        <dbReference type="Rhea" id="RHEA:14265"/>
        <dbReference type="ChEBI" id="CHEBI:57501"/>
        <dbReference type="ChEBI" id="CHEBI:356416"/>
        <dbReference type="EC" id="5.4.3.8"/>
    </reaction>
</comment>
<evidence type="ECO:0000256" key="5">
    <source>
        <dbReference type="ARBA" id="ARBA00023235"/>
    </source>
</evidence>
<comment type="similarity">
    <text evidence="3 7">Belongs to the class-III pyridoxal-phosphate-dependent aminotransferase family. HemL subfamily.</text>
</comment>
<dbReference type="PROSITE" id="PS00600">
    <property type="entry name" value="AA_TRANSFER_CLASS_3"/>
    <property type="match status" value="1"/>
</dbReference>
<dbReference type="Gene3D" id="3.40.640.10">
    <property type="entry name" value="Type I PLP-dependent aspartate aminotransferase-like (Major domain)"/>
    <property type="match status" value="1"/>
</dbReference>
<dbReference type="FunFam" id="3.40.640.10:FF:000021">
    <property type="entry name" value="Glutamate-1-semialdehyde 2,1-aminomutase"/>
    <property type="match status" value="1"/>
</dbReference>
<dbReference type="GO" id="GO:0008483">
    <property type="term" value="F:transaminase activity"/>
    <property type="evidence" value="ECO:0007669"/>
    <property type="project" value="InterPro"/>
</dbReference>
<sequence>METRTSAALFARAQRLIPGGVNSPVRAFGSVGGTPRFIARARGARLWDADGNEYLDAVGSWGPMILGHAHPRVLAAVEAALQGGTSFGAPTEREVRLAERVLERYPGCERVRFVNSGTEATMSALRVARGATGRDVIVKFAGNYHGHADALLVAAGSGAMTTGVPSSAGVPKSTAETTLVARYNDLPSVRALFEARPRDIAAVILEPVVGNMGVVVPTPEFLAGLRALTREYGALLIVDEVMTGFRLARGGAVERFGLDADLVCWGKVIGGGLPVGAYGGPAHLMDHVSPLGKVYQAGTLSGNPLAMAAGIATLEVIDETPDLYEVLEARTAQLEQGLRRAAQDAGVPVTLNRVGSMLTVFFTDEPVVDFESASRTDTAAFGRWFHHLLARGVYWPASAFEAAFLSYAHTEADIQAMVAAAREAFFALAEHQNAPTPDSDPEAELGVGV</sequence>
<dbReference type="UniPathway" id="UPA00251">
    <property type="reaction ID" value="UER00317"/>
</dbReference>
<dbReference type="InterPro" id="IPR049704">
    <property type="entry name" value="Aminotrans_3_PPA_site"/>
</dbReference>
<organism evidence="8 9">
    <name type="scientific">Truepera radiovictrix (strain DSM 17093 / CIP 108686 / LMG 22925 / RQ-24)</name>
    <dbReference type="NCBI Taxonomy" id="649638"/>
    <lineage>
        <taxon>Bacteria</taxon>
        <taxon>Thermotogati</taxon>
        <taxon>Deinococcota</taxon>
        <taxon>Deinococci</taxon>
        <taxon>Trueperales</taxon>
        <taxon>Trueperaceae</taxon>
        <taxon>Truepera</taxon>
    </lineage>
</organism>
<dbReference type="AlphaFoldDB" id="D7CW52"/>
<comment type="cofactor">
    <cofactor evidence="1 7">
        <name>pyridoxal 5'-phosphate</name>
        <dbReference type="ChEBI" id="CHEBI:597326"/>
    </cofactor>
</comment>
<keyword evidence="5 7" id="KW-0413">Isomerase</keyword>
<evidence type="ECO:0000313" key="8">
    <source>
        <dbReference type="EMBL" id="ADI14315.1"/>
    </source>
</evidence>
<dbReference type="NCBIfam" id="TIGR00713">
    <property type="entry name" value="hemL"/>
    <property type="match status" value="1"/>
</dbReference>
<evidence type="ECO:0000256" key="2">
    <source>
        <dbReference type="ARBA" id="ARBA00004819"/>
    </source>
</evidence>
<dbReference type="EMBL" id="CP002049">
    <property type="protein sequence ID" value="ADI14315.1"/>
    <property type="molecule type" value="Genomic_DNA"/>
</dbReference>
<dbReference type="Gene3D" id="3.90.1150.10">
    <property type="entry name" value="Aspartate Aminotransferase, domain 1"/>
    <property type="match status" value="1"/>
</dbReference>
<dbReference type="PANTHER" id="PTHR43713">
    <property type="entry name" value="GLUTAMATE-1-SEMIALDEHYDE 2,1-AMINOMUTASE"/>
    <property type="match status" value="1"/>
</dbReference>
<dbReference type="CDD" id="cd00610">
    <property type="entry name" value="OAT_like"/>
    <property type="match status" value="1"/>
</dbReference>
<dbReference type="NCBIfam" id="NF000818">
    <property type="entry name" value="PRK00062.1"/>
    <property type="match status" value="1"/>
</dbReference>
<evidence type="ECO:0000256" key="4">
    <source>
        <dbReference type="ARBA" id="ARBA00022898"/>
    </source>
</evidence>
<keyword evidence="6 7" id="KW-0627">Porphyrin biosynthesis</keyword>
<dbReference type="InterPro" id="IPR015424">
    <property type="entry name" value="PyrdxlP-dep_Trfase"/>
</dbReference>
<dbReference type="HOGENOM" id="CLU_016922_1_5_0"/>
<dbReference type="Proteomes" id="UP000000379">
    <property type="component" value="Chromosome"/>
</dbReference>
<reference evidence="8 9" key="2">
    <citation type="journal article" date="2011" name="Stand. Genomic Sci.">
        <title>Complete genome sequence of Truepera radiovictrix type strain (RQ-24).</title>
        <authorList>
            <person name="Ivanova N."/>
            <person name="Rohde C."/>
            <person name="Munk C."/>
            <person name="Nolan M."/>
            <person name="Lucas S."/>
            <person name="Del Rio T.G."/>
            <person name="Tice H."/>
            <person name="Deshpande S."/>
            <person name="Cheng J.F."/>
            <person name="Tapia R."/>
            <person name="Han C."/>
            <person name="Goodwin L."/>
            <person name="Pitluck S."/>
            <person name="Liolios K."/>
            <person name="Mavromatis K."/>
            <person name="Mikhailova N."/>
            <person name="Pati A."/>
            <person name="Chen A."/>
            <person name="Palaniappan K."/>
            <person name="Land M."/>
            <person name="Hauser L."/>
            <person name="Chang Y.J."/>
            <person name="Jeffries C.D."/>
            <person name="Brambilla E."/>
            <person name="Rohde M."/>
            <person name="Goker M."/>
            <person name="Tindall B.J."/>
            <person name="Woyke T."/>
            <person name="Bristow J."/>
            <person name="Eisen J.A."/>
            <person name="Markowitz V."/>
            <person name="Hugenholtz P."/>
            <person name="Kyrpides N.C."/>
            <person name="Klenk H.P."/>
            <person name="Lapidus A."/>
        </authorList>
    </citation>
    <scope>NUCLEOTIDE SEQUENCE [LARGE SCALE GENOMIC DNA]</scope>
    <source>
        <strain evidence="9">DSM 17093 / CIP 108686 / LMG 22925 / RQ-24</strain>
    </source>
</reference>
<dbReference type="RefSeq" id="WP_013177686.1">
    <property type="nucleotide sequence ID" value="NC_014221.1"/>
</dbReference>
<dbReference type="SUPFAM" id="SSF53383">
    <property type="entry name" value="PLP-dependent transferases"/>
    <property type="match status" value="1"/>
</dbReference>
<dbReference type="OrthoDB" id="9801052at2"/>
<evidence type="ECO:0000256" key="7">
    <source>
        <dbReference type="HAMAP-Rule" id="MF_00375"/>
    </source>
</evidence>
<name>D7CW52_TRURR</name>
<keyword evidence="7" id="KW-0963">Cytoplasm</keyword>